<evidence type="ECO:0000256" key="6">
    <source>
        <dbReference type="ARBA" id="ARBA00023077"/>
    </source>
</evidence>
<evidence type="ECO:0000256" key="12">
    <source>
        <dbReference type="SAM" id="SignalP"/>
    </source>
</evidence>
<gene>
    <name evidence="15" type="ORF">QVZ41_00680</name>
</gene>
<comment type="similarity">
    <text evidence="10 11">Belongs to the TonB-dependent receptor family.</text>
</comment>
<keyword evidence="3 10" id="KW-1134">Transmembrane beta strand</keyword>
<name>A0ABT8VN26_9FLAO</name>
<evidence type="ECO:0000256" key="4">
    <source>
        <dbReference type="ARBA" id="ARBA00022692"/>
    </source>
</evidence>
<dbReference type="PANTHER" id="PTHR30069">
    <property type="entry name" value="TONB-DEPENDENT OUTER MEMBRANE RECEPTOR"/>
    <property type="match status" value="1"/>
</dbReference>
<reference evidence="15" key="1">
    <citation type="submission" date="2023-07" db="EMBL/GenBank/DDBJ databases">
        <title>Wenyingzhuangia sp. chi5 genome sequencing and assembly.</title>
        <authorList>
            <person name="Park S."/>
        </authorList>
    </citation>
    <scope>NUCLEOTIDE SEQUENCE</scope>
    <source>
        <strain evidence="15">Chi5</strain>
    </source>
</reference>
<evidence type="ECO:0000256" key="8">
    <source>
        <dbReference type="ARBA" id="ARBA00023170"/>
    </source>
</evidence>
<keyword evidence="4 10" id="KW-0812">Transmembrane</keyword>
<evidence type="ECO:0000256" key="11">
    <source>
        <dbReference type="RuleBase" id="RU003357"/>
    </source>
</evidence>
<dbReference type="PANTHER" id="PTHR30069:SF29">
    <property type="entry name" value="HEMOGLOBIN AND HEMOGLOBIN-HAPTOGLOBIN-BINDING PROTEIN 1-RELATED"/>
    <property type="match status" value="1"/>
</dbReference>
<dbReference type="Gene3D" id="2.170.130.10">
    <property type="entry name" value="TonB-dependent receptor, plug domain"/>
    <property type="match status" value="1"/>
</dbReference>
<dbReference type="InterPro" id="IPR000531">
    <property type="entry name" value="Beta-barrel_TonB"/>
</dbReference>
<dbReference type="InterPro" id="IPR037066">
    <property type="entry name" value="Plug_dom_sf"/>
</dbReference>
<keyword evidence="16" id="KW-1185">Reference proteome</keyword>
<keyword evidence="5 12" id="KW-0732">Signal</keyword>
<keyword evidence="9 10" id="KW-0998">Cell outer membrane</keyword>
<dbReference type="Proteomes" id="UP001168642">
    <property type="component" value="Unassembled WGS sequence"/>
</dbReference>
<dbReference type="Gene3D" id="2.40.170.20">
    <property type="entry name" value="TonB-dependent receptor, beta-barrel domain"/>
    <property type="match status" value="1"/>
</dbReference>
<feature type="chain" id="PRO_5046077289" evidence="12">
    <location>
        <begin position="22"/>
        <end position="629"/>
    </location>
</feature>
<dbReference type="InterPro" id="IPR036942">
    <property type="entry name" value="Beta-barrel_TonB_sf"/>
</dbReference>
<organism evidence="15 16">
    <name type="scientific">Wenyingzhuangia gilva</name>
    <dbReference type="NCBI Taxonomy" id="3057677"/>
    <lineage>
        <taxon>Bacteria</taxon>
        <taxon>Pseudomonadati</taxon>
        <taxon>Bacteroidota</taxon>
        <taxon>Flavobacteriia</taxon>
        <taxon>Flavobacteriales</taxon>
        <taxon>Flavobacteriaceae</taxon>
        <taxon>Wenyingzhuangia</taxon>
    </lineage>
</organism>
<keyword evidence="8 15" id="KW-0675">Receptor</keyword>
<evidence type="ECO:0000313" key="15">
    <source>
        <dbReference type="EMBL" id="MDO3693362.1"/>
    </source>
</evidence>
<evidence type="ECO:0000256" key="2">
    <source>
        <dbReference type="ARBA" id="ARBA00022448"/>
    </source>
</evidence>
<feature type="domain" description="TonB-dependent receptor plug" evidence="14">
    <location>
        <begin position="46"/>
        <end position="145"/>
    </location>
</feature>
<dbReference type="InterPro" id="IPR039426">
    <property type="entry name" value="TonB-dep_rcpt-like"/>
</dbReference>
<feature type="signal peptide" evidence="12">
    <location>
        <begin position="1"/>
        <end position="21"/>
    </location>
</feature>
<dbReference type="RefSeq" id="WP_302882633.1">
    <property type="nucleotide sequence ID" value="NZ_JAUMIT010000001.1"/>
</dbReference>
<dbReference type="PROSITE" id="PS52016">
    <property type="entry name" value="TONB_DEPENDENT_REC_3"/>
    <property type="match status" value="1"/>
</dbReference>
<evidence type="ECO:0000256" key="3">
    <source>
        <dbReference type="ARBA" id="ARBA00022452"/>
    </source>
</evidence>
<evidence type="ECO:0000256" key="5">
    <source>
        <dbReference type="ARBA" id="ARBA00022729"/>
    </source>
</evidence>
<evidence type="ECO:0000256" key="1">
    <source>
        <dbReference type="ARBA" id="ARBA00004571"/>
    </source>
</evidence>
<keyword evidence="7 10" id="KW-0472">Membrane</keyword>
<proteinExistence type="inferred from homology"/>
<dbReference type="EMBL" id="JAUMIT010000001">
    <property type="protein sequence ID" value="MDO3693362.1"/>
    <property type="molecule type" value="Genomic_DNA"/>
</dbReference>
<dbReference type="InterPro" id="IPR012910">
    <property type="entry name" value="Plug_dom"/>
</dbReference>
<evidence type="ECO:0000259" key="13">
    <source>
        <dbReference type="Pfam" id="PF00593"/>
    </source>
</evidence>
<keyword evidence="6 11" id="KW-0798">TonB box</keyword>
<sequence>MIKLCNAFFLISMLWCAVTLAQNDTINRLGKVTIVADSYVRNNVVGQKVTLITGENIVKNPTNLTETLRFNSVVAIRDYGNGGTSSARFRGTSAANTAVLWNGINVNAIGNGQTGLNSLSLNTADEIVIKSGGGSVKYGSGAIGGSIHANDNLYFHKHQNFQLFSSYGSFNTTSNFFKTNLGTETWAIKLGANFNKSDNDYDLIDDRYKDTDGNYLKNSNGDYENYGLNLSVGYQFSEGNSLSFYTTGFKGDRLFSGELPNPSGANEKYIDLNQRNLVVWDVQKNQFSHVFKSAFLTQEYRYFSDKNNIDYDYGKSKRWLFNYDFTYHLTKNTAINAFLDLQNIKGKTNQISEKTREQYAFALGFNSILTKQWRYNLELKKEFNSAFTVPAVFSLGNNYALNDTNEILLNISTNYRVPTLNDLYWPGQGNTTLIPEHSKQVDVGYQYKNDWFTIKSTLFYMNVDNKIIWTPNNNSGVWKPMNLNESLHTGAEFFGGFCYSFSKNHSVDVATNYIYTVAKDAETNKELIFVPRHLFNATVNYQNNIFTAYAQNLSQSKVYTTEDNIDTPGAVLNAFTVFNAGAGVSLLKKGTKSLHVILAVKNIFNQLYLYSVSRPMPGRNYNLNINYKF</sequence>
<keyword evidence="2 10" id="KW-0813">Transport</keyword>
<evidence type="ECO:0000256" key="9">
    <source>
        <dbReference type="ARBA" id="ARBA00023237"/>
    </source>
</evidence>
<dbReference type="SUPFAM" id="SSF56935">
    <property type="entry name" value="Porins"/>
    <property type="match status" value="1"/>
</dbReference>
<accession>A0ABT8VN26</accession>
<comment type="subcellular location">
    <subcellularLocation>
        <location evidence="1 10">Cell outer membrane</location>
        <topology evidence="1 10">Multi-pass membrane protein</topology>
    </subcellularLocation>
</comment>
<dbReference type="Pfam" id="PF00593">
    <property type="entry name" value="TonB_dep_Rec_b-barrel"/>
    <property type="match status" value="1"/>
</dbReference>
<protein>
    <submittedName>
        <fullName evidence="15">TonB-dependent receptor</fullName>
    </submittedName>
</protein>
<comment type="caution">
    <text evidence="15">The sequence shown here is derived from an EMBL/GenBank/DDBJ whole genome shotgun (WGS) entry which is preliminary data.</text>
</comment>
<feature type="domain" description="TonB-dependent receptor-like beta-barrel" evidence="13">
    <location>
        <begin position="169"/>
        <end position="602"/>
    </location>
</feature>
<evidence type="ECO:0000256" key="10">
    <source>
        <dbReference type="PROSITE-ProRule" id="PRU01360"/>
    </source>
</evidence>
<dbReference type="Pfam" id="PF07715">
    <property type="entry name" value="Plug"/>
    <property type="match status" value="1"/>
</dbReference>
<evidence type="ECO:0000256" key="7">
    <source>
        <dbReference type="ARBA" id="ARBA00023136"/>
    </source>
</evidence>
<evidence type="ECO:0000313" key="16">
    <source>
        <dbReference type="Proteomes" id="UP001168642"/>
    </source>
</evidence>
<evidence type="ECO:0000259" key="14">
    <source>
        <dbReference type="Pfam" id="PF07715"/>
    </source>
</evidence>